<evidence type="ECO:0000256" key="1">
    <source>
        <dbReference type="ARBA" id="ARBA00022801"/>
    </source>
</evidence>
<evidence type="ECO:0000259" key="2">
    <source>
        <dbReference type="Pfam" id="PF07859"/>
    </source>
</evidence>
<protein>
    <submittedName>
        <fullName evidence="3">Alpha/beta hydrolase</fullName>
    </submittedName>
</protein>
<sequence length="317" mass="35394">MSARVTSEMINPELRDALAKVPRVPLKSALFRRIAPYLMKLRPAPELPEVSVSVRRSNRLYRPNRVRTRGALLWIHGGGYIIGSAAIDDALCGQIARELGIQVVSAEYRLAPRHRYPAALDDCHEVWRWMLREADALGIDRHHIALGGMSAGGGLAAALVHRLRDEGGLQRVAQLLMAPMLHDLTAARRELDEIAHPMWGNDLNRFGWRSYLGYEPGASTLPDYASPARCGDLSNLPPTWIGVTSIELFREEESLTQNGWKRRGFRSLWKWCQAPRTASRHGDGTPCSAVHTWPKLFDGSETSWTRSSARAGHVRAS</sequence>
<keyword evidence="4" id="KW-1185">Reference proteome</keyword>
<comment type="caution">
    <text evidence="3">The sequence shown here is derived from an EMBL/GenBank/DDBJ whole genome shotgun (WGS) entry which is preliminary data.</text>
</comment>
<evidence type="ECO:0000313" key="4">
    <source>
        <dbReference type="Proteomes" id="UP001548713"/>
    </source>
</evidence>
<name>A0ABV2D302_9SPHN</name>
<dbReference type="Gene3D" id="3.40.50.1820">
    <property type="entry name" value="alpha/beta hydrolase"/>
    <property type="match status" value="1"/>
</dbReference>
<dbReference type="InterPro" id="IPR050300">
    <property type="entry name" value="GDXG_lipolytic_enzyme"/>
</dbReference>
<dbReference type="GO" id="GO:0016787">
    <property type="term" value="F:hydrolase activity"/>
    <property type="evidence" value="ECO:0007669"/>
    <property type="project" value="UniProtKB-KW"/>
</dbReference>
<dbReference type="Pfam" id="PF07859">
    <property type="entry name" value="Abhydrolase_3"/>
    <property type="match status" value="1"/>
</dbReference>
<dbReference type="PANTHER" id="PTHR48081:SF8">
    <property type="entry name" value="ALPHA_BETA HYDROLASE FOLD-3 DOMAIN-CONTAINING PROTEIN-RELATED"/>
    <property type="match status" value="1"/>
</dbReference>
<dbReference type="SUPFAM" id="SSF53474">
    <property type="entry name" value="alpha/beta-Hydrolases"/>
    <property type="match status" value="1"/>
</dbReference>
<organism evidence="3 4">
    <name type="scientific">Novosphingobium kalidii</name>
    <dbReference type="NCBI Taxonomy" id="3230299"/>
    <lineage>
        <taxon>Bacteria</taxon>
        <taxon>Pseudomonadati</taxon>
        <taxon>Pseudomonadota</taxon>
        <taxon>Alphaproteobacteria</taxon>
        <taxon>Sphingomonadales</taxon>
        <taxon>Sphingomonadaceae</taxon>
        <taxon>Novosphingobium</taxon>
    </lineage>
</organism>
<dbReference type="Proteomes" id="UP001548713">
    <property type="component" value="Unassembled WGS sequence"/>
</dbReference>
<evidence type="ECO:0000313" key="3">
    <source>
        <dbReference type="EMBL" id="MET1756256.1"/>
    </source>
</evidence>
<accession>A0ABV2D302</accession>
<feature type="domain" description="Alpha/beta hydrolase fold-3" evidence="2">
    <location>
        <begin position="72"/>
        <end position="261"/>
    </location>
</feature>
<dbReference type="InterPro" id="IPR013094">
    <property type="entry name" value="AB_hydrolase_3"/>
</dbReference>
<proteinExistence type="predicted"/>
<dbReference type="InterPro" id="IPR029058">
    <property type="entry name" value="AB_hydrolase_fold"/>
</dbReference>
<reference evidence="3 4" key="1">
    <citation type="submission" date="2024-07" db="EMBL/GenBank/DDBJ databases">
        <title>Novosphingobium kalidii RD2P27.</title>
        <authorList>
            <person name="Sun J.-Q."/>
        </authorList>
    </citation>
    <scope>NUCLEOTIDE SEQUENCE [LARGE SCALE GENOMIC DNA]</scope>
    <source>
        <strain evidence="3 4">RD2P27</strain>
    </source>
</reference>
<dbReference type="EMBL" id="JBEWLY010000019">
    <property type="protein sequence ID" value="MET1756256.1"/>
    <property type="molecule type" value="Genomic_DNA"/>
</dbReference>
<dbReference type="RefSeq" id="WP_353984746.1">
    <property type="nucleotide sequence ID" value="NZ_JBEWLY010000019.1"/>
</dbReference>
<dbReference type="PANTHER" id="PTHR48081">
    <property type="entry name" value="AB HYDROLASE SUPERFAMILY PROTEIN C4A8.06C"/>
    <property type="match status" value="1"/>
</dbReference>
<keyword evidence="1 3" id="KW-0378">Hydrolase</keyword>
<gene>
    <name evidence="3" type="ORF">ABVV53_12430</name>
</gene>